<dbReference type="KEGG" id="mthd:A3224_14915"/>
<dbReference type="SUPFAM" id="SSF52821">
    <property type="entry name" value="Rhodanese/Cell cycle control phosphatase"/>
    <property type="match status" value="1"/>
</dbReference>
<dbReference type="Pfam" id="PF00581">
    <property type="entry name" value="Rhodanese"/>
    <property type="match status" value="1"/>
</dbReference>
<dbReference type="PANTHER" id="PTHR43031:SF18">
    <property type="entry name" value="RHODANESE-RELATED SULFURTRANSFERASES"/>
    <property type="match status" value="1"/>
</dbReference>
<evidence type="ECO:0000313" key="3">
    <source>
        <dbReference type="Proteomes" id="UP000076077"/>
    </source>
</evidence>
<accession>A0A143HPP1</accession>
<keyword evidence="2" id="KW-0808">Transferase</keyword>
<name>A0A143HPP1_MICTH</name>
<dbReference type="PROSITE" id="PS50206">
    <property type="entry name" value="RHODANESE_3"/>
    <property type="match status" value="1"/>
</dbReference>
<gene>
    <name evidence="2" type="ORF">A3224_14915</name>
</gene>
<organism evidence="2 3">
    <name type="scientific">Microbulbifer thermotolerans</name>
    <dbReference type="NCBI Taxonomy" id="252514"/>
    <lineage>
        <taxon>Bacteria</taxon>
        <taxon>Pseudomonadati</taxon>
        <taxon>Pseudomonadota</taxon>
        <taxon>Gammaproteobacteria</taxon>
        <taxon>Cellvibrionales</taxon>
        <taxon>Microbulbiferaceae</taxon>
        <taxon>Microbulbifer</taxon>
    </lineage>
</organism>
<protein>
    <submittedName>
        <fullName evidence="2">Sulfurtransferase</fullName>
    </submittedName>
</protein>
<evidence type="ECO:0000313" key="2">
    <source>
        <dbReference type="EMBL" id="AMX03704.1"/>
    </source>
</evidence>
<evidence type="ECO:0000259" key="1">
    <source>
        <dbReference type="PROSITE" id="PS50206"/>
    </source>
</evidence>
<dbReference type="SMART" id="SM00450">
    <property type="entry name" value="RHOD"/>
    <property type="match status" value="1"/>
</dbReference>
<dbReference type="InterPro" id="IPR001763">
    <property type="entry name" value="Rhodanese-like_dom"/>
</dbReference>
<feature type="domain" description="Rhodanese" evidence="1">
    <location>
        <begin position="46"/>
        <end position="135"/>
    </location>
</feature>
<dbReference type="PANTHER" id="PTHR43031">
    <property type="entry name" value="FAD-DEPENDENT OXIDOREDUCTASE"/>
    <property type="match status" value="1"/>
</dbReference>
<dbReference type="Gene3D" id="3.40.250.10">
    <property type="entry name" value="Rhodanese-like domain"/>
    <property type="match status" value="1"/>
</dbReference>
<dbReference type="GeneID" id="76609322"/>
<dbReference type="OrthoDB" id="9808735at2"/>
<dbReference type="EMBL" id="CP014864">
    <property type="protein sequence ID" value="AMX03704.1"/>
    <property type="molecule type" value="Genomic_DNA"/>
</dbReference>
<keyword evidence="3" id="KW-1185">Reference proteome</keyword>
<dbReference type="CDD" id="cd00158">
    <property type="entry name" value="RHOD"/>
    <property type="match status" value="1"/>
</dbReference>
<dbReference type="InterPro" id="IPR050229">
    <property type="entry name" value="GlpE_sulfurtransferase"/>
</dbReference>
<reference evidence="3" key="1">
    <citation type="submission" date="2016-03" db="EMBL/GenBank/DDBJ databases">
        <authorList>
            <person name="Lee Y.-S."/>
            <person name="Choi Y.-L."/>
        </authorList>
    </citation>
    <scope>NUCLEOTIDE SEQUENCE [LARGE SCALE GENOMIC DNA]</scope>
    <source>
        <strain evidence="3">DAU221</strain>
    </source>
</reference>
<dbReference type="AlphaFoldDB" id="A0A143HPP1"/>
<dbReference type="RefSeq" id="WP_067156424.1">
    <property type="nucleotide sequence ID" value="NZ_CP014864.1"/>
</dbReference>
<proteinExistence type="predicted"/>
<dbReference type="Proteomes" id="UP000076077">
    <property type="component" value="Chromosome"/>
</dbReference>
<sequence>MDFFVFISEQWLLVSLLVVLLYVFALNERYKAGTPASVHEVTRLINSEGARVLDVRDRNEYSAGHIVDAIHIPHSEVAERIAELTPFKDKPLIVADKLGQHAGAVGRLLKQRGFQVRRLQGGMTEWASQNLPLVKA</sequence>
<dbReference type="GO" id="GO:0016740">
    <property type="term" value="F:transferase activity"/>
    <property type="evidence" value="ECO:0007669"/>
    <property type="project" value="UniProtKB-KW"/>
</dbReference>
<dbReference type="InterPro" id="IPR036873">
    <property type="entry name" value="Rhodanese-like_dom_sf"/>
</dbReference>
<dbReference type="STRING" id="252514.A3224_14915"/>